<dbReference type="CDD" id="cd00845">
    <property type="entry name" value="MPP_UshA_N_like"/>
    <property type="match status" value="1"/>
</dbReference>
<keyword evidence="8" id="KW-1185">Reference proteome</keyword>
<evidence type="ECO:0000313" key="8">
    <source>
        <dbReference type="Proteomes" id="UP000679779"/>
    </source>
</evidence>
<feature type="chain" id="PRO_5038166739" evidence="4">
    <location>
        <begin position="27"/>
        <end position="624"/>
    </location>
</feature>
<feature type="domain" description="Calcineurin-like phosphoesterase" evidence="5">
    <location>
        <begin position="150"/>
        <end position="353"/>
    </location>
</feature>
<dbReference type="AlphaFoldDB" id="A0A919XGX8"/>
<dbReference type="Pfam" id="PF02872">
    <property type="entry name" value="5_nucleotid_C"/>
    <property type="match status" value="1"/>
</dbReference>
<dbReference type="Gene3D" id="3.60.21.10">
    <property type="match status" value="1"/>
</dbReference>
<evidence type="ECO:0000256" key="4">
    <source>
        <dbReference type="RuleBase" id="RU362119"/>
    </source>
</evidence>
<dbReference type="Gene3D" id="3.90.780.10">
    <property type="entry name" value="5'-Nucleotidase, C-terminal domain"/>
    <property type="match status" value="1"/>
</dbReference>
<evidence type="ECO:0000259" key="5">
    <source>
        <dbReference type="Pfam" id="PF00149"/>
    </source>
</evidence>
<dbReference type="GO" id="GO:0016787">
    <property type="term" value="F:hydrolase activity"/>
    <property type="evidence" value="ECO:0007669"/>
    <property type="project" value="UniProtKB-KW"/>
</dbReference>
<keyword evidence="4" id="KW-0378">Hydrolase</keyword>
<dbReference type="GO" id="GO:0030288">
    <property type="term" value="C:outer membrane-bounded periplasmic space"/>
    <property type="evidence" value="ECO:0007669"/>
    <property type="project" value="TreeGrafter"/>
</dbReference>
<keyword evidence="3 4" id="KW-0732">Signal</keyword>
<dbReference type="FunFam" id="3.90.780.10:FF:000004">
    <property type="entry name" value="UDP-sugar hydrolase, putative"/>
    <property type="match status" value="1"/>
</dbReference>
<keyword evidence="4" id="KW-0547">Nucleotide-binding</keyword>
<name>A0A919XGX8_9BACL</name>
<evidence type="ECO:0000256" key="2">
    <source>
        <dbReference type="ARBA" id="ARBA00022525"/>
    </source>
</evidence>
<dbReference type="Pfam" id="PF00149">
    <property type="entry name" value="Metallophos"/>
    <property type="match status" value="1"/>
</dbReference>
<protein>
    <submittedName>
        <fullName evidence="7">Multifunctional 2',3'-cyclic-nucleotide 2'-phosphodiesterase/5'-nucleotidase/3'-nucleotidase</fullName>
    </submittedName>
</protein>
<comment type="caution">
    <text evidence="7">The sequence shown here is derived from an EMBL/GenBank/DDBJ whole genome shotgun (WGS) entry which is preliminary data.</text>
</comment>
<evidence type="ECO:0000256" key="1">
    <source>
        <dbReference type="ARBA" id="ARBA00004613"/>
    </source>
</evidence>
<dbReference type="PRINTS" id="PR01607">
    <property type="entry name" value="APYRASEFAMLY"/>
</dbReference>
<dbReference type="InterPro" id="IPR006179">
    <property type="entry name" value="5_nucleotidase/apyrase"/>
</dbReference>
<gene>
    <name evidence="7" type="ORF">J2TS6_17330</name>
</gene>
<feature type="signal peptide" evidence="4">
    <location>
        <begin position="1"/>
        <end position="26"/>
    </location>
</feature>
<proteinExistence type="inferred from homology"/>
<reference evidence="7" key="1">
    <citation type="submission" date="2021-03" db="EMBL/GenBank/DDBJ databases">
        <title>Antimicrobial resistance genes in bacteria isolated from Japanese honey, and their potential for conferring macrolide and lincosamide resistance in the American foulbrood pathogen Paenibacillus larvae.</title>
        <authorList>
            <person name="Okamoto M."/>
            <person name="Kumagai M."/>
            <person name="Kanamori H."/>
            <person name="Takamatsu D."/>
        </authorList>
    </citation>
    <scope>NUCLEOTIDE SEQUENCE</scope>
    <source>
        <strain evidence="7">J2TS6</strain>
    </source>
</reference>
<organism evidence="7 8">
    <name type="scientific">Paenibacillus albilobatus</name>
    <dbReference type="NCBI Taxonomy" id="2716884"/>
    <lineage>
        <taxon>Bacteria</taxon>
        <taxon>Bacillati</taxon>
        <taxon>Bacillota</taxon>
        <taxon>Bacilli</taxon>
        <taxon>Bacillales</taxon>
        <taxon>Paenibacillaceae</taxon>
        <taxon>Paenibacillus</taxon>
    </lineage>
</organism>
<evidence type="ECO:0000313" key="7">
    <source>
        <dbReference type="EMBL" id="GIO30592.1"/>
    </source>
</evidence>
<dbReference type="PANTHER" id="PTHR11575:SF24">
    <property type="entry name" value="5'-NUCLEOTIDASE"/>
    <property type="match status" value="1"/>
</dbReference>
<dbReference type="InterPro" id="IPR008334">
    <property type="entry name" value="5'-Nucleotdase_C"/>
</dbReference>
<keyword evidence="2" id="KW-0964">Secreted</keyword>
<dbReference type="GO" id="GO:0000166">
    <property type="term" value="F:nucleotide binding"/>
    <property type="evidence" value="ECO:0007669"/>
    <property type="project" value="UniProtKB-KW"/>
</dbReference>
<sequence>MNFKLKAKTMVVTGLMSTLLATSAFAAPLHPVQHSDWMQEKHIVTGFEKGDLMLAQHVTLGEAVALFARVQGQQFAPTNGYWAIDYLNWAANKGAITKAETAQGRTYPSSDKLAGIAKGLGIDLKLDSATQVTRGDFINALGEAVTEHITIAHTNDVHGHIQDNSKDKEFGYAKIATLVKQWREENKNFLLMDAGDTFQGTIYANQFKGESIVPILNKLGYEAMTAGNHEFDFGYEQLLKLRDQLDFPMVNANVYKADGSNLLIPTYTAEVGGQKIAFIGFVTEETPIVTHPNNVIGLTFKDPVEIAKKLVPEMKAKADHVVIVSHIGVEKDREIAKNVSGIDLIIGGHSHTPLRTPENVNGTYIVQDWEYGKSLGRVDLYYYNKDLVGFSGGLVEYDENVKADPEIEKLVQDVVKKVDDAMGAVVGKTEVDLHGERTEVRAIETNLGNFIADAILAKTKTIKGYEADVALVNGGGIRASKTAGDLTKKDLYAILPFPNTLTIVKATGADIKAALEVSVKGVEKKDDLPGSFLQIGGMSYVYDVTKPVGERVQEVKIGGQPLDPNKTYTVATNDFITSGGDGYSMLKKDEVLNTGYTFYDVVEEYLEKVKVISPKTENRIVEKK</sequence>
<comment type="subcellular location">
    <subcellularLocation>
        <location evidence="1">Secreted</location>
    </subcellularLocation>
</comment>
<dbReference type="InterPro" id="IPR029052">
    <property type="entry name" value="Metallo-depent_PP-like"/>
</dbReference>
<comment type="similarity">
    <text evidence="4">Belongs to the 5'-nucleotidase family.</text>
</comment>
<dbReference type="Proteomes" id="UP000679779">
    <property type="component" value="Unassembled WGS sequence"/>
</dbReference>
<dbReference type="GO" id="GO:0009166">
    <property type="term" value="P:nucleotide catabolic process"/>
    <property type="evidence" value="ECO:0007669"/>
    <property type="project" value="InterPro"/>
</dbReference>
<dbReference type="InterPro" id="IPR004843">
    <property type="entry name" value="Calcineurin-like_PHP"/>
</dbReference>
<feature type="domain" description="5'-Nucleotidase C-terminal" evidence="6">
    <location>
        <begin position="425"/>
        <end position="587"/>
    </location>
</feature>
<dbReference type="PANTHER" id="PTHR11575">
    <property type="entry name" value="5'-NUCLEOTIDASE-RELATED"/>
    <property type="match status" value="1"/>
</dbReference>
<dbReference type="InterPro" id="IPR036907">
    <property type="entry name" value="5'-Nucleotdase_C_sf"/>
</dbReference>
<dbReference type="GO" id="GO:0005576">
    <property type="term" value="C:extracellular region"/>
    <property type="evidence" value="ECO:0007669"/>
    <property type="project" value="UniProtKB-SubCell"/>
</dbReference>
<evidence type="ECO:0000259" key="6">
    <source>
        <dbReference type="Pfam" id="PF02872"/>
    </source>
</evidence>
<evidence type="ECO:0000256" key="3">
    <source>
        <dbReference type="ARBA" id="ARBA00022729"/>
    </source>
</evidence>
<dbReference type="EMBL" id="BORQ01000002">
    <property type="protein sequence ID" value="GIO30592.1"/>
    <property type="molecule type" value="Genomic_DNA"/>
</dbReference>
<dbReference type="SUPFAM" id="SSF56300">
    <property type="entry name" value="Metallo-dependent phosphatases"/>
    <property type="match status" value="1"/>
</dbReference>
<accession>A0A919XGX8</accession>
<dbReference type="SUPFAM" id="SSF55816">
    <property type="entry name" value="5'-nucleotidase (syn. UDP-sugar hydrolase), C-terminal domain"/>
    <property type="match status" value="1"/>
</dbReference>